<reference evidence="8 9" key="1">
    <citation type="submission" date="2018-11" db="EMBL/GenBank/DDBJ databases">
        <authorList>
            <consortium name="Pathogen Informatics"/>
        </authorList>
    </citation>
    <scope>NUCLEOTIDE SEQUENCE [LARGE SCALE GENOMIC DNA]</scope>
    <source>
        <strain evidence="8 9">Egypt</strain>
    </source>
</reference>
<evidence type="ECO:0000256" key="7">
    <source>
        <dbReference type="SAM" id="Phobius"/>
    </source>
</evidence>
<dbReference type="EMBL" id="UZAN01050526">
    <property type="protein sequence ID" value="VDP88293.1"/>
    <property type="molecule type" value="Genomic_DNA"/>
</dbReference>
<comment type="similarity">
    <text evidence="2">Belongs to the prominin family.</text>
</comment>
<dbReference type="InterPro" id="IPR008795">
    <property type="entry name" value="Prominin"/>
</dbReference>
<keyword evidence="6" id="KW-0325">Glycoprotein</keyword>
<dbReference type="Proteomes" id="UP000272942">
    <property type="component" value="Unassembled WGS sequence"/>
</dbReference>
<organism evidence="8 9">
    <name type="scientific">Echinostoma caproni</name>
    <dbReference type="NCBI Taxonomy" id="27848"/>
    <lineage>
        <taxon>Eukaryota</taxon>
        <taxon>Metazoa</taxon>
        <taxon>Spiralia</taxon>
        <taxon>Lophotrochozoa</taxon>
        <taxon>Platyhelminthes</taxon>
        <taxon>Trematoda</taxon>
        <taxon>Digenea</taxon>
        <taxon>Plagiorchiida</taxon>
        <taxon>Echinostomata</taxon>
        <taxon>Echinostomatoidea</taxon>
        <taxon>Echinostomatidae</taxon>
        <taxon>Echinostoma</taxon>
    </lineage>
</organism>
<name>A0A3P8KZL3_9TREM</name>
<dbReference type="AlphaFoldDB" id="A0A3P8KZL3"/>
<gene>
    <name evidence="8" type="ORF">ECPE_LOCUS11282</name>
</gene>
<evidence type="ECO:0000256" key="6">
    <source>
        <dbReference type="ARBA" id="ARBA00023180"/>
    </source>
</evidence>
<proteinExistence type="inferred from homology"/>
<evidence type="ECO:0000256" key="5">
    <source>
        <dbReference type="ARBA" id="ARBA00023136"/>
    </source>
</evidence>
<accession>A0A3P8KZL3</accession>
<dbReference type="PANTHER" id="PTHR22730:SF1">
    <property type="entry name" value="PROMININ-LIKE PROTEIN"/>
    <property type="match status" value="1"/>
</dbReference>
<dbReference type="GO" id="GO:0016020">
    <property type="term" value="C:membrane"/>
    <property type="evidence" value="ECO:0007669"/>
    <property type="project" value="UniProtKB-SubCell"/>
</dbReference>
<keyword evidence="3 7" id="KW-0812">Transmembrane</keyword>
<feature type="transmembrane region" description="Helical" evidence="7">
    <location>
        <begin position="131"/>
        <end position="151"/>
    </location>
</feature>
<protein>
    <submittedName>
        <fullName evidence="8">Uncharacterized protein</fullName>
    </submittedName>
</protein>
<evidence type="ECO:0000256" key="4">
    <source>
        <dbReference type="ARBA" id="ARBA00022989"/>
    </source>
</evidence>
<comment type="subcellular location">
    <subcellularLocation>
        <location evidence="1">Membrane</location>
        <topology evidence="1">Multi-pass membrane protein</topology>
    </subcellularLocation>
</comment>
<evidence type="ECO:0000256" key="3">
    <source>
        <dbReference type="ARBA" id="ARBA00022692"/>
    </source>
</evidence>
<sequence length="170" mass="19207">MTYIADLGHYVAELRSLNVDAIQPQIDSLARLPLKLDQLRGQARRLYTQLNSMPGLRRRIQLRLGEFQRNLSVVVQETMDAGLTKFRSVFEKELQLAVIATWRDIPCDSLRIAVKRGVDSVCITALMPLNAFWAGLGLALLLFIPGIIFAVKLAGLYRKTEPYSSDYEEP</sequence>
<evidence type="ECO:0000313" key="9">
    <source>
        <dbReference type="Proteomes" id="UP000272942"/>
    </source>
</evidence>
<evidence type="ECO:0000256" key="2">
    <source>
        <dbReference type="ARBA" id="ARBA00006058"/>
    </source>
</evidence>
<evidence type="ECO:0000256" key="1">
    <source>
        <dbReference type="ARBA" id="ARBA00004141"/>
    </source>
</evidence>
<dbReference type="PANTHER" id="PTHR22730">
    <property type="entry name" value="PROMININ PROM PROTEIN"/>
    <property type="match status" value="1"/>
</dbReference>
<keyword evidence="5 7" id="KW-0472">Membrane</keyword>
<keyword evidence="4 7" id="KW-1133">Transmembrane helix</keyword>
<dbReference type="OrthoDB" id="6229420at2759"/>
<dbReference type="Pfam" id="PF05478">
    <property type="entry name" value="Prominin"/>
    <property type="match status" value="1"/>
</dbReference>
<evidence type="ECO:0000313" key="8">
    <source>
        <dbReference type="EMBL" id="VDP88293.1"/>
    </source>
</evidence>
<keyword evidence="9" id="KW-1185">Reference proteome</keyword>